<evidence type="ECO:0000256" key="5">
    <source>
        <dbReference type="SAM" id="SignalP"/>
    </source>
</evidence>
<feature type="chain" id="PRO_5005503140" evidence="5">
    <location>
        <begin position="22"/>
        <end position="1284"/>
    </location>
</feature>
<keyword evidence="8" id="KW-0031">Aminopeptidase</keyword>
<dbReference type="Proteomes" id="UP000044841">
    <property type="component" value="Unassembled WGS sequence"/>
</dbReference>
<proteinExistence type="inferred from homology"/>
<gene>
    <name evidence="8" type="ORF">RSOLAG22IIIB_11531</name>
</gene>
<keyword evidence="9" id="KW-1185">Reference proteome</keyword>
<dbReference type="Gene3D" id="3.40.50.1820">
    <property type="entry name" value="alpha/beta hydrolase"/>
    <property type="match status" value="2"/>
</dbReference>
<keyword evidence="8" id="KW-0645">Protease</keyword>
<protein>
    <submittedName>
        <fullName evidence="8">Tripeptidyl aminopeptidase</fullName>
    </submittedName>
</protein>
<feature type="compositionally biased region" description="Basic and acidic residues" evidence="3">
    <location>
        <begin position="1261"/>
        <end position="1270"/>
    </location>
</feature>
<feature type="domain" description="Peptidase S33 tripeptidyl aminopeptidase-like C-terminal" evidence="7">
    <location>
        <begin position="1075"/>
        <end position="1178"/>
    </location>
</feature>
<evidence type="ECO:0000256" key="2">
    <source>
        <dbReference type="ARBA" id="ARBA00022801"/>
    </source>
</evidence>
<keyword evidence="2" id="KW-0378">Hydrolase</keyword>
<feature type="transmembrane region" description="Helical" evidence="4">
    <location>
        <begin position="1222"/>
        <end position="1243"/>
    </location>
</feature>
<sequence length="1284" mass="141856">MAPPLQSIILGAILLARSINAQHWLSAEGYDRFAPRVEEFQWGKCDPDTASRECSRFEVPLDWANHTAGKASLYVARYNATKEPKLGTIFVNPGGPGSSGVKAILGNLVHNISEASGGQYDIVGWDPRGIGKTIPRAECFKNGTEENAFWEGTIPRAGLEARGNFTDQADIDAFKKQVDQVDRLLNELGKRCVAYSPDTFQYIGSAAAVRDMIAMHDVLEKRKKPVNFWGLSYGTIIGIYFVNMFPDRVGQVVLDGVVDPELWANRPSYQKWAIKPKSTEQTFAGFLKECTSAGPSRCSIASKGSTPEALRQYISDLIDRAYDYKHKYSEKAKFGSFHVRSTISHGMYKPSSWPGFVDTLESITDDDPAPDYSFQGVTCADGIDSGNTTTTEVFDFLVNVTRTVSSMFGPQWGDGGLYCHRWPVRAVERYTGPWNKKLANTILVIGNTGDPVTPYESAKKVADALGDSAALIKQEEYGHTSLAMHSNCTIASLQNYFVDNKLPGHEWHCGTDQTLFPESALTSGPFDLHNAVSNSTSVLETNSLQDLPHKNRQARHNLFIFMAALAASSGILLLLSFFSCIRGQQSPKNGYRAHTSFTACEKTTKRHERVNTLQHIANIYNINVASNRSASSAPRDMAPPLQSIILGAILLAKSISAQHLPLSDSYDRFTPRVEGFQWGKCDPDTASRECSRFEVPLDWANHTAGKASLYVARYNATKEPKLGTIFVNPGGPGGSGVKMILGNLVLNISEASGGRYDIIGWDPRGIGKTIPRAECFKTKTEENAFWEGTIPRAGLEARGNFTDQADINAFYEQEGEVDRLLGELGKRCVAYSPDTFQYIGSAAAVRDMIAMHDILEGKDKPVNYWGFSYGTIIGIYFVNMFPDRVGQVVLDGVVDPVRWANKHSYQKWEIKPKSTEQTFAGFLKECTSAGPSRCSIASKGSTPESLRQYILDLIDRAYDYKRKRGPTAIFGSSYVRSTISHGMYKPSGWPWFVEILEGVSDEIDTPGLQAEQLLPAPLIDMPILQSTTENNITDDKSAPDYSFQGVTCADGIDSGNTTTTEVFDFLVNVTRTVSSMFGPQWGDGGLYCHRWPVRAVERYTGPWNKKLANTILVIGNTGDPVTPYESAKKVADALGDSAALIKQEEYGHTSLAMHSNCTIASLQNYFVDNKLPPHEWHCGTDQRLFPEPTSITSMDDTVSASIPETNSLQKVPHRGRQGTHDLFIFMAALAASTGLVLLFSYILSRQRSKYVRETSRTTYEKPIEEHEHENPYAPKLNGHPRVKA</sequence>
<evidence type="ECO:0000313" key="9">
    <source>
        <dbReference type="Proteomes" id="UP000044841"/>
    </source>
</evidence>
<organism evidence="8 9">
    <name type="scientific">Rhizoctonia solani</name>
    <dbReference type="NCBI Taxonomy" id="456999"/>
    <lineage>
        <taxon>Eukaryota</taxon>
        <taxon>Fungi</taxon>
        <taxon>Dikarya</taxon>
        <taxon>Basidiomycota</taxon>
        <taxon>Agaricomycotina</taxon>
        <taxon>Agaricomycetes</taxon>
        <taxon>Cantharellales</taxon>
        <taxon>Ceratobasidiaceae</taxon>
        <taxon>Rhizoctonia</taxon>
    </lineage>
</organism>
<dbReference type="PANTHER" id="PTHR43248">
    <property type="entry name" value="2-SUCCINYL-6-HYDROXY-2,4-CYCLOHEXADIENE-1-CARBOXYLATE SYNTHASE"/>
    <property type="match status" value="1"/>
</dbReference>
<dbReference type="SUPFAM" id="SSF53474">
    <property type="entry name" value="alpha/beta-Hydrolases"/>
    <property type="match status" value="2"/>
</dbReference>
<dbReference type="PANTHER" id="PTHR43248:SF25">
    <property type="entry name" value="AB HYDROLASE-1 DOMAIN-CONTAINING PROTEIN-RELATED"/>
    <property type="match status" value="1"/>
</dbReference>
<keyword evidence="5" id="KW-0732">Signal</keyword>
<dbReference type="Pfam" id="PF08386">
    <property type="entry name" value="Abhydrolase_4"/>
    <property type="match status" value="2"/>
</dbReference>
<evidence type="ECO:0000259" key="7">
    <source>
        <dbReference type="Pfam" id="PF08386"/>
    </source>
</evidence>
<reference evidence="8 9" key="1">
    <citation type="submission" date="2015-07" db="EMBL/GenBank/DDBJ databases">
        <authorList>
            <person name="Noorani M."/>
        </authorList>
    </citation>
    <scope>NUCLEOTIDE SEQUENCE [LARGE SCALE GENOMIC DNA]</scope>
    <source>
        <strain evidence="8">BBA 69670</strain>
    </source>
</reference>
<evidence type="ECO:0000256" key="1">
    <source>
        <dbReference type="ARBA" id="ARBA00010088"/>
    </source>
</evidence>
<dbReference type="InterPro" id="IPR029058">
    <property type="entry name" value="AB_hydrolase_fold"/>
</dbReference>
<evidence type="ECO:0000259" key="6">
    <source>
        <dbReference type="Pfam" id="PF00561"/>
    </source>
</evidence>
<feature type="domain" description="Peptidase S33 tripeptidyl aminopeptidase-like C-terminal" evidence="7">
    <location>
        <begin position="406"/>
        <end position="509"/>
    </location>
</feature>
<evidence type="ECO:0000256" key="3">
    <source>
        <dbReference type="SAM" id="MobiDB-lite"/>
    </source>
</evidence>
<dbReference type="GO" id="GO:0004177">
    <property type="term" value="F:aminopeptidase activity"/>
    <property type="evidence" value="ECO:0007669"/>
    <property type="project" value="UniProtKB-KW"/>
</dbReference>
<accession>A0A0K6G8B0</accession>
<feature type="transmembrane region" description="Helical" evidence="4">
    <location>
        <begin position="558"/>
        <end position="578"/>
    </location>
</feature>
<dbReference type="EMBL" id="CYGV01001502">
    <property type="protein sequence ID" value="CUA74868.1"/>
    <property type="molecule type" value="Genomic_DNA"/>
</dbReference>
<name>A0A0K6G8B0_9AGAM</name>
<dbReference type="InterPro" id="IPR000073">
    <property type="entry name" value="AB_hydrolase_1"/>
</dbReference>
<dbReference type="Pfam" id="PF00561">
    <property type="entry name" value="Abhydrolase_1"/>
    <property type="match status" value="2"/>
</dbReference>
<evidence type="ECO:0000313" key="8">
    <source>
        <dbReference type="EMBL" id="CUA74868.1"/>
    </source>
</evidence>
<feature type="domain" description="AB hydrolase-1" evidence="6">
    <location>
        <begin position="88"/>
        <end position="284"/>
    </location>
</feature>
<keyword evidence="4" id="KW-1133">Transmembrane helix</keyword>
<keyword evidence="4" id="KW-0812">Transmembrane</keyword>
<feature type="domain" description="AB hydrolase-1" evidence="6">
    <location>
        <begin position="724"/>
        <end position="899"/>
    </location>
</feature>
<feature type="region of interest" description="Disordered" evidence="3">
    <location>
        <begin position="1261"/>
        <end position="1284"/>
    </location>
</feature>
<dbReference type="InterPro" id="IPR051601">
    <property type="entry name" value="Serine_prot/Carboxylest_S33"/>
</dbReference>
<feature type="signal peptide" evidence="5">
    <location>
        <begin position="1"/>
        <end position="21"/>
    </location>
</feature>
<comment type="similarity">
    <text evidence="1">Belongs to the peptidase S33 family.</text>
</comment>
<dbReference type="InterPro" id="IPR013595">
    <property type="entry name" value="Pept_S33_TAP-like_C"/>
</dbReference>
<evidence type="ECO:0000256" key="4">
    <source>
        <dbReference type="SAM" id="Phobius"/>
    </source>
</evidence>
<keyword evidence="4" id="KW-0472">Membrane</keyword>